<gene>
    <name evidence="10" type="primary">pfkA</name>
    <name evidence="12" type="ordered locus">Acid345_4086</name>
</gene>
<dbReference type="InterPro" id="IPR015912">
    <property type="entry name" value="Phosphofructokinase_CS"/>
</dbReference>
<dbReference type="AlphaFoldDB" id="Q1IJ64"/>
<dbReference type="InterPro" id="IPR012003">
    <property type="entry name" value="ATP_PFK_prok-type"/>
</dbReference>
<protein>
    <recommendedName>
        <fullName evidence="10">ATP-dependent 6-phosphofructokinase</fullName>
        <shortName evidence="10">ATP-PFK</shortName>
        <shortName evidence="10">Phosphofructokinase</shortName>
        <ecNumber evidence="10">2.7.1.11</ecNumber>
    </recommendedName>
    <alternativeName>
        <fullName evidence="10">Phosphohexokinase</fullName>
    </alternativeName>
</protein>
<feature type="binding site" description="in other chain" evidence="10">
    <location>
        <begin position="190"/>
        <end position="192"/>
    </location>
    <ligand>
        <name>substrate</name>
        <note>ligand shared between dimeric partners</note>
    </ligand>
</feature>
<feature type="binding site" evidence="10">
    <location>
        <position position="183"/>
    </location>
    <ligand>
        <name>substrate</name>
        <note>ligand shared between dimeric partners</note>
    </ligand>
</feature>
<dbReference type="InterPro" id="IPR035966">
    <property type="entry name" value="PKF_sf"/>
</dbReference>
<dbReference type="GO" id="GO:0061621">
    <property type="term" value="P:canonical glycolysis"/>
    <property type="evidence" value="ECO:0007669"/>
    <property type="project" value="TreeGrafter"/>
</dbReference>
<feature type="site" description="Important for substrate specificity; cannot use PPi as phosphoryl donor" evidence="10">
    <location>
        <position position="125"/>
    </location>
</feature>
<dbReference type="GO" id="GO:0005945">
    <property type="term" value="C:6-phosphofructokinase complex"/>
    <property type="evidence" value="ECO:0007669"/>
    <property type="project" value="TreeGrafter"/>
</dbReference>
<feature type="binding site" evidence="10">
    <location>
        <position position="124"/>
    </location>
    <ligand>
        <name>Mg(2+)</name>
        <dbReference type="ChEBI" id="CHEBI:18420"/>
        <note>catalytic</note>
    </ligand>
</feature>
<dbReference type="PANTHER" id="PTHR13697">
    <property type="entry name" value="PHOSPHOFRUCTOKINASE"/>
    <property type="match status" value="1"/>
</dbReference>
<comment type="subcellular location">
    <subcellularLocation>
        <location evidence="2 10">Cytoplasm</location>
    </subcellularLocation>
</comment>
<dbReference type="EC" id="2.7.1.11" evidence="10"/>
<keyword evidence="4 10" id="KW-0963">Cytoplasm</keyword>
<dbReference type="InterPro" id="IPR012829">
    <property type="entry name" value="Phosphofructokinase_III"/>
</dbReference>
<dbReference type="KEGG" id="aba:Acid345_4086"/>
<feature type="binding site" description="in other chain" evidence="10">
    <location>
        <position position="243"/>
    </location>
    <ligand>
        <name>substrate</name>
        <note>ligand shared between dimeric partners</note>
    </ligand>
</feature>
<dbReference type="HOGENOM" id="CLU_020655_0_0_0"/>
<dbReference type="PRINTS" id="PR00476">
    <property type="entry name" value="PHFRCTKINASE"/>
</dbReference>
<organism evidence="12 13">
    <name type="scientific">Koribacter versatilis (strain Ellin345)</name>
    <dbReference type="NCBI Taxonomy" id="204669"/>
    <lineage>
        <taxon>Bacteria</taxon>
        <taxon>Pseudomonadati</taxon>
        <taxon>Acidobacteriota</taxon>
        <taxon>Terriglobia</taxon>
        <taxon>Terriglobales</taxon>
        <taxon>Candidatus Korobacteraceae</taxon>
        <taxon>Candidatus Korobacter</taxon>
    </lineage>
</organism>
<evidence type="ECO:0000313" key="12">
    <source>
        <dbReference type="EMBL" id="ABF43086.1"/>
    </source>
</evidence>
<keyword evidence="7 10" id="KW-0418">Kinase</keyword>
<dbReference type="GO" id="GO:0070095">
    <property type="term" value="F:fructose-6-phosphate binding"/>
    <property type="evidence" value="ECO:0007669"/>
    <property type="project" value="TreeGrafter"/>
</dbReference>
<evidence type="ECO:0000256" key="3">
    <source>
        <dbReference type="ARBA" id="ARBA00004679"/>
    </source>
</evidence>
<feature type="binding site" description="in other chain" evidence="10">
    <location>
        <begin position="291"/>
        <end position="294"/>
    </location>
    <ligand>
        <name>substrate</name>
        <note>ligand shared between dimeric partners</note>
    </ligand>
</feature>
<dbReference type="Gene3D" id="3.40.50.460">
    <property type="entry name" value="Phosphofructokinase domain"/>
    <property type="match status" value="1"/>
</dbReference>
<dbReference type="FunFam" id="3.40.50.460:FF:000002">
    <property type="entry name" value="ATP-dependent 6-phosphofructokinase"/>
    <property type="match status" value="1"/>
</dbReference>
<dbReference type="PIRSF" id="PIRSF000532">
    <property type="entry name" value="ATP_PFK_prok"/>
    <property type="match status" value="1"/>
</dbReference>
<comment type="cofactor">
    <cofactor evidence="1 10">
        <name>Mg(2+)</name>
        <dbReference type="ChEBI" id="CHEBI:18420"/>
    </cofactor>
</comment>
<dbReference type="NCBIfam" id="NF002872">
    <property type="entry name" value="PRK03202.1"/>
    <property type="match status" value="1"/>
</dbReference>
<dbReference type="PANTHER" id="PTHR13697:SF52">
    <property type="entry name" value="ATP-DEPENDENT 6-PHOSPHOFRUCTOKINASE 3"/>
    <property type="match status" value="1"/>
</dbReference>
<name>Q1IJ64_KORVE</name>
<dbReference type="GO" id="GO:0046872">
    <property type="term" value="F:metal ion binding"/>
    <property type="evidence" value="ECO:0007669"/>
    <property type="project" value="UniProtKB-KW"/>
</dbReference>
<keyword evidence="8 10" id="KW-0460">Magnesium</keyword>
<dbReference type="SUPFAM" id="SSF53784">
    <property type="entry name" value="Phosphofructokinase"/>
    <property type="match status" value="1"/>
</dbReference>
<dbReference type="RefSeq" id="WP_011524885.1">
    <property type="nucleotide sequence ID" value="NC_008009.1"/>
</dbReference>
<dbReference type="InterPro" id="IPR022953">
    <property type="entry name" value="ATP_PFK"/>
</dbReference>
<evidence type="ECO:0000256" key="9">
    <source>
        <dbReference type="ARBA" id="ARBA00023152"/>
    </source>
</evidence>
<evidence type="ECO:0000256" key="6">
    <source>
        <dbReference type="ARBA" id="ARBA00022723"/>
    </source>
</evidence>
<evidence type="ECO:0000256" key="5">
    <source>
        <dbReference type="ARBA" id="ARBA00022679"/>
    </source>
</evidence>
<dbReference type="STRING" id="204669.Acid345_4086"/>
<dbReference type="Pfam" id="PF00365">
    <property type="entry name" value="PFK"/>
    <property type="match status" value="1"/>
</dbReference>
<feature type="binding site" evidence="10">
    <location>
        <begin position="82"/>
        <end position="83"/>
    </location>
    <ligand>
        <name>ATP</name>
        <dbReference type="ChEBI" id="CHEBI:30616"/>
    </ligand>
</feature>
<evidence type="ECO:0000313" key="13">
    <source>
        <dbReference type="Proteomes" id="UP000002432"/>
    </source>
</evidence>
<dbReference type="eggNOG" id="COG0205">
    <property type="taxonomic scope" value="Bacteria"/>
</dbReference>
<dbReference type="Gene3D" id="3.40.50.450">
    <property type="match status" value="1"/>
</dbReference>
<feature type="binding site" evidence="10">
    <location>
        <position position="285"/>
    </location>
    <ligand>
        <name>substrate</name>
        <note>ligand shared between dimeric partners</note>
    </ligand>
</feature>
<comment type="similarity">
    <text evidence="10">Belongs to the phosphofructokinase type A (PFKA) family. Mixed-substrate PFK group III subfamily.</text>
</comment>
<evidence type="ECO:0000256" key="2">
    <source>
        <dbReference type="ARBA" id="ARBA00004496"/>
    </source>
</evidence>
<dbReference type="UniPathway" id="UPA00109">
    <property type="reaction ID" value="UER00182"/>
</dbReference>
<feature type="binding site" description="in other chain" evidence="10">
    <location>
        <begin position="146"/>
        <end position="148"/>
    </location>
    <ligand>
        <name>substrate</name>
        <note>ligand shared between dimeric partners</note>
    </ligand>
</feature>
<keyword evidence="13" id="KW-1185">Reference proteome</keyword>
<keyword evidence="5 10" id="KW-0808">Transferase</keyword>
<evidence type="ECO:0000256" key="10">
    <source>
        <dbReference type="HAMAP-Rule" id="MF_01976"/>
    </source>
</evidence>
<proteinExistence type="inferred from homology"/>
<evidence type="ECO:0000256" key="8">
    <source>
        <dbReference type="ARBA" id="ARBA00022842"/>
    </source>
</evidence>
<evidence type="ECO:0000256" key="1">
    <source>
        <dbReference type="ARBA" id="ARBA00001946"/>
    </source>
</evidence>
<dbReference type="Proteomes" id="UP000002432">
    <property type="component" value="Chromosome"/>
</dbReference>
<feature type="active site" description="Proton acceptor" evidence="10">
    <location>
        <position position="148"/>
    </location>
</feature>
<reference evidence="12 13" key="1">
    <citation type="journal article" date="2009" name="Appl. Environ. Microbiol.">
        <title>Three genomes from the phylum Acidobacteria provide insight into the lifestyles of these microorganisms in soils.</title>
        <authorList>
            <person name="Ward N.L."/>
            <person name="Challacombe J.F."/>
            <person name="Janssen P.H."/>
            <person name="Henrissat B."/>
            <person name="Coutinho P.M."/>
            <person name="Wu M."/>
            <person name="Xie G."/>
            <person name="Haft D.H."/>
            <person name="Sait M."/>
            <person name="Badger J."/>
            <person name="Barabote R.D."/>
            <person name="Bradley B."/>
            <person name="Brettin T.S."/>
            <person name="Brinkac L.M."/>
            <person name="Bruce D."/>
            <person name="Creasy T."/>
            <person name="Daugherty S.C."/>
            <person name="Davidsen T.M."/>
            <person name="DeBoy R.T."/>
            <person name="Detter J.C."/>
            <person name="Dodson R.J."/>
            <person name="Durkin A.S."/>
            <person name="Ganapathy A."/>
            <person name="Gwinn-Giglio M."/>
            <person name="Han C.S."/>
            <person name="Khouri H."/>
            <person name="Kiss H."/>
            <person name="Kothari S.P."/>
            <person name="Madupu R."/>
            <person name="Nelson K.E."/>
            <person name="Nelson W.C."/>
            <person name="Paulsen I."/>
            <person name="Penn K."/>
            <person name="Ren Q."/>
            <person name="Rosovitz M.J."/>
            <person name="Selengut J.D."/>
            <person name="Shrivastava S."/>
            <person name="Sullivan S.A."/>
            <person name="Tapia R."/>
            <person name="Thompson L.S."/>
            <person name="Watkins K.L."/>
            <person name="Yang Q."/>
            <person name="Yu C."/>
            <person name="Zafar N."/>
            <person name="Zhou L."/>
            <person name="Kuske C.R."/>
        </authorList>
    </citation>
    <scope>NUCLEOTIDE SEQUENCE [LARGE SCALE GENOMIC DNA]</scope>
    <source>
        <strain evidence="12 13">Ellin345</strain>
    </source>
</reference>
<comment type="caution">
    <text evidence="10">Lacks conserved residue(s) required for the propagation of feature annotation.</text>
</comment>
<keyword evidence="10" id="KW-0547">Nucleotide-binding</keyword>
<dbReference type="GO" id="GO:0047334">
    <property type="term" value="F:diphosphate-fructose-6-phosphate 1-phosphotransferase activity"/>
    <property type="evidence" value="ECO:0007669"/>
    <property type="project" value="InterPro"/>
</dbReference>
<dbReference type="GO" id="GO:0005524">
    <property type="term" value="F:ATP binding"/>
    <property type="evidence" value="ECO:0007669"/>
    <property type="project" value="UniProtKB-KW"/>
</dbReference>
<comment type="catalytic activity">
    <reaction evidence="10">
        <text>beta-D-fructose 6-phosphate + ATP = beta-D-fructose 1,6-bisphosphate + ADP + H(+)</text>
        <dbReference type="Rhea" id="RHEA:16109"/>
        <dbReference type="ChEBI" id="CHEBI:15378"/>
        <dbReference type="ChEBI" id="CHEBI:30616"/>
        <dbReference type="ChEBI" id="CHEBI:32966"/>
        <dbReference type="ChEBI" id="CHEBI:57634"/>
        <dbReference type="ChEBI" id="CHEBI:456216"/>
        <dbReference type="EC" id="2.7.1.11"/>
    </reaction>
</comment>
<dbReference type="HAMAP" id="MF_01976">
    <property type="entry name" value="Phosphofructokinase_III"/>
    <property type="match status" value="1"/>
</dbReference>
<feature type="binding site" evidence="10">
    <location>
        <begin position="123"/>
        <end position="126"/>
    </location>
    <ligand>
        <name>ATP</name>
        <dbReference type="ChEBI" id="CHEBI:30616"/>
    </ligand>
</feature>
<comment type="subunit">
    <text evidence="10">Homodimer or homotetramer.</text>
</comment>
<dbReference type="GO" id="GO:0048029">
    <property type="term" value="F:monosaccharide binding"/>
    <property type="evidence" value="ECO:0007669"/>
    <property type="project" value="TreeGrafter"/>
</dbReference>
<evidence type="ECO:0000256" key="4">
    <source>
        <dbReference type="ARBA" id="ARBA00022490"/>
    </source>
</evidence>
<dbReference type="EnsemblBacteria" id="ABF43086">
    <property type="protein sequence ID" value="ABF43086"/>
    <property type="gene ID" value="Acid345_4086"/>
</dbReference>
<evidence type="ECO:0000259" key="11">
    <source>
        <dbReference type="Pfam" id="PF00365"/>
    </source>
</evidence>
<dbReference type="GO" id="GO:0016208">
    <property type="term" value="F:AMP binding"/>
    <property type="evidence" value="ECO:0007669"/>
    <property type="project" value="TreeGrafter"/>
</dbReference>
<dbReference type="GO" id="GO:0030388">
    <property type="term" value="P:fructose 1,6-bisphosphate metabolic process"/>
    <property type="evidence" value="ECO:0007669"/>
    <property type="project" value="TreeGrafter"/>
</dbReference>
<dbReference type="GO" id="GO:0042802">
    <property type="term" value="F:identical protein binding"/>
    <property type="evidence" value="ECO:0007669"/>
    <property type="project" value="TreeGrafter"/>
</dbReference>
<dbReference type="EMBL" id="CP000360">
    <property type="protein sequence ID" value="ABF43086.1"/>
    <property type="molecule type" value="Genomic_DNA"/>
</dbReference>
<comment type="pathway">
    <text evidence="3 10">Carbohydrate degradation; glycolysis; D-glyceraldehyde 3-phosphate and glycerone phosphate from D-glucose: step 3/4.</text>
</comment>
<keyword evidence="6 10" id="KW-0479">Metal-binding</keyword>
<dbReference type="GO" id="GO:0003872">
    <property type="term" value="F:6-phosphofructokinase activity"/>
    <property type="evidence" value="ECO:0007669"/>
    <property type="project" value="UniProtKB-UniRule"/>
</dbReference>
<keyword evidence="10" id="KW-0067">ATP-binding</keyword>
<dbReference type="InterPro" id="IPR000023">
    <property type="entry name" value="Phosphofructokinase_dom"/>
</dbReference>
<evidence type="ECO:0000256" key="7">
    <source>
        <dbReference type="ARBA" id="ARBA00022777"/>
    </source>
</evidence>
<dbReference type="GO" id="GO:0006002">
    <property type="term" value="P:fructose 6-phosphate metabolic process"/>
    <property type="evidence" value="ECO:0007669"/>
    <property type="project" value="InterPro"/>
</dbReference>
<feature type="binding site" evidence="10">
    <location>
        <position position="14"/>
    </location>
    <ligand>
        <name>ATP</name>
        <dbReference type="ChEBI" id="CHEBI:30616"/>
    </ligand>
</feature>
<sequence length="368" mass="39086">MSDIKKIAINTGGGDAPGLNAVIHGAVYAARRLGWEVFGIRDGYDGILEPHRYPNGGLIQLNRGVVRDISHVGGTILGTTNRGNPFRRVITAADGTKHETDCSDQILNFFRDRGIDALISIGGDGSLTIANGLAKKGLRVVGVPKTIDNDLESTAMTFGFNTAVSFATECIDRLHSTALSHQRILVVEVMGRYAGWIALHCGVAGRADAILIPEIPYKIENVANALKLRHQDGKPYSIVVVAEGAKAHGKDVTIREREVGKAERLGGIGEQVTQQLQSLTGKESRTVVLGHLLRGGSPTALDRNLGVTFGAGAVEALAEGRSTVMVALHPPHLAFVPLEEAIAKLRLVPPDSDLVLTARAIGIAFGDE</sequence>
<comment type="function">
    <text evidence="10">Catalyzes the phosphorylation of D-fructose 6-phosphate to fructose 1,6-bisphosphate by ATP, the first committing step of glycolysis.</text>
</comment>
<accession>Q1IJ64</accession>
<dbReference type="PROSITE" id="PS00433">
    <property type="entry name" value="PHOSPHOFRUCTOKINASE"/>
    <property type="match status" value="1"/>
</dbReference>
<keyword evidence="9 10" id="KW-0324">Glycolysis</keyword>
<feature type="domain" description="Phosphofructokinase" evidence="11">
    <location>
        <begin position="6"/>
        <end position="317"/>
    </location>
</feature>